<dbReference type="RefSeq" id="WP_090681629.1">
    <property type="nucleotide sequence ID" value="NZ_CADERL010000003.1"/>
</dbReference>
<proteinExistence type="predicted"/>
<name>A0A1G7Q9G8_9BURK</name>
<sequence length="371" mass="41141">MSECLYVPRGCFADRAAAFAALHAGVATRGFVSNIDVHVETLEAGGLTLPVTVNGKVPDNAWVCSPLTTYSGYALEETRRVAPRVLAAPLSGVIGLADGWLRRAELDNAVSLNNWLISTNLYPAADGIDFAALAAASQARWPRHAVWFRSLNLMQHAHWLRALEAAGFDLIPTRQVYLFREMKQNATRHQNLRRDLHLLRTTPLMPVGHDDFSDADFVRSEALYAQLYLDKYSRLNPSYTAAFLKAWHRAGLLEFFGFRDDTGELRAVVGMFGQGALLSAPIVGYDTSWPSAAGLYRLLMAHVLKTTLEREAVLNLSAGAAHFKRLRGGEPAIEYSAVLSRHLPTATRRTLRALQMLTTRLGVPIMRRFQL</sequence>
<evidence type="ECO:0000313" key="2">
    <source>
        <dbReference type="Proteomes" id="UP000199706"/>
    </source>
</evidence>
<reference evidence="1 2" key="1">
    <citation type="submission" date="2016-10" db="EMBL/GenBank/DDBJ databases">
        <authorList>
            <person name="de Groot N.N."/>
        </authorList>
    </citation>
    <scope>NUCLEOTIDE SEQUENCE [LARGE SCALE GENOMIC DNA]</scope>
    <source>
        <strain evidence="1 2">LMG 2247</strain>
    </source>
</reference>
<accession>A0A1G7Q9G8</accession>
<protein>
    <recommendedName>
        <fullName evidence="3">Acetyltransferase (GNAT) domain-containing protein</fullName>
    </recommendedName>
</protein>
<dbReference type="OrthoDB" id="9809725at2"/>
<gene>
    <name evidence="1" type="ORF">SAMN05216466_101649</name>
</gene>
<evidence type="ECO:0008006" key="3">
    <source>
        <dbReference type="Google" id="ProtNLM"/>
    </source>
</evidence>
<dbReference type="EMBL" id="FNCJ01000001">
    <property type="protein sequence ID" value="SDF94589.1"/>
    <property type="molecule type" value="Genomic_DNA"/>
</dbReference>
<evidence type="ECO:0000313" key="1">
    <source>
        <dbReference type="EMBL" id="SDF94589.1"/>
    </source>
</evidence>
<organism evidence="1 2">
    <name type="scientific">Paraburkholderia phenazinium</name>
    <dbReference type="NCBI Taxonomy" id="60549"/>
    <lineage>
        <taxon>Bacteria</taxon>
        <taxon>Pseudomonadati</taxon>
        <taxon>Pseudomonadota</taxon>
        <taxon>Betaproteobacteria</taxon>
        <taxon>Burkholderiales</taxon>
        <taxon>Burkholderiaceae</taxon>
        <taxon>Paraburkholderia</taxon>
    </lineage>
</organism>
<dbReference type="AlphaFoldDB" id="A0A1G7Q9G8"/>
<dbReference type="Proteomes" id="UP000199706">
    <property type="component" value="Unassembled WGS sequence"/>
</dbReference>